<accession>A0A1Y5ZCL0</accession>
<dbReference type="AlphaFoldDB" id="A0A1Y5ZCL0"/>
<evidence type="ECO:0000313" key="3">
    <source>
        <dbReference type="EMBL" id="SMD93264.1"/>
    </source>
</evidence>
<feature type="domain" description="TcaA protein NTF2-like" evidence="2">
    <location>
        <begin position="62"/>
        <end position="176"/>
    </location>
</feature>
<feature type="transmembrane region" description="Helical" evidence="1">
    <location>
        <begin position="12"/>
        <end position="31"/>
    </location>
</feature>
<dbReference type="RefSeq" id="WP_088028266.1">
    <property type="nucleotide sequence ID" value="NZ_FWZD01000040.1"/>
</dbReference>
<evidence type="ECO:0000256" key="1">
    <source>
        <dbReference type="SAM" id="Phobius"/>
    </source>
</evidence>
<gene>
    <name evidence="3" type="ORF">BACERE00185_01808</name>
</gene>
<keyword evidence="1" id="KW-1133">Transmembrane helix</keyword>
<keyword evidence="1" id="KW-0472">Membrane</keyword>
<name>A0A1Y5ZCL0_9BACI</name>
<dbReference type="Pfam" id="PF22819">
    <property type="entry name" value="TcaA_5th"/>
    <property type="match status" value="1"/>
</dbReference>
<protein>
    <recommendedName>
        <fullName evidence="2">TcaA protein NTF2-like domain-containing protein</fullName>
    </recommendedName>
</protein>
<reference evidence="4" key="1">
    <citation type="submission" date="2017-04" db="EMBL/GenBank/DDBJ databases">
        <authorList>
            <person name="Criscuolo A."/>
        </authorList>
    </citation>
    <scope>NUCLEOTIDE SEQUENCE [LARGE SCALE GENOMIC DNA]</scope>
</reference>
<organism evidence="3 4">
    <name type="scientific">Bacillus mobilis</name>
    <dbReference type="NCBI Taxonomy" id="2026190"/>
    <lineage>
        <taxon>Bacteria</taxon>
        <taxon>Bacillati</taxon>
        <taxon>Bacillota</taxon>
        <taxon>Bacilli</taxon>
        <taxon>Bacillales</taxon>
        <taxon>Bacillaceae</taxon>
        <taxon>Bacillus</taxon>
        <taxon>Bacillus cereus group</taxon>
    </lineage>
</organism>
<sequence>MNSEKKAGRTKVLASRIVIFIPIVASLVAILKDGPSVLETYFDKNPSKETAQQQSEVTEETRTKIDKFMMEYNLASVSALNHGKFAEVEDYLDPKGEMYDEQLSYIMENSNSITPITQKNTKTVIENTEEVSSNRYIVSTYEEYDIYKEGHKKTTDQYYHQYILVVDESNKLKVNKHFFRKDQPY</sequence>
<dbReference type="EMBL" id="FWZD01000040">
    <property type="protein sequence ID" value="SMD93264.1"/>
    <property type="molecule type" value="Genomic_DNA"/>
</dbReference>
<proteinExistence type="predicted"/>
<dbReference type="Proteomes" id="UP000194439">
    <property type="component" value="Unassembled WGS sequence"/>
</dbReference>
<evidence type="ECO:0000259" key="2">
    <source>
        <dbReference type="Pfam" id="PF22819"/>
    </source>
</evidence>
<keyword evidence="1" id="KW-0812">Transmembrane</keyword>
<dbReference type="InterPro" id="IPR054528">
    <property type="entry name" value="TcaA_5th"/>
</dbReference>
<evidence type="ECO:0000313" key="4">
    <source>
        <dbReference type="Proteomes" id="UP000194439"/>
    </source>
</evidence>